<sequence>MASSQLSAAEARWREQFAAMQEAIANLKIPQENGSVEDDLDDDEFGGYSSGNSGQDVWDFISDDDQEALSSDFADGEALDGPAVADYGAEWFAVRCSAIAAKNGLSADVFESQIMSVLDSDRSDDELQIQLTDL</sequence>
<accession>A0A8H4ZRI0</accession>
<protein>
    <submittedName>
        <fullName evidence="2">Uncharacterized protein</fullName>
    </submittedName>
</protein>
<gene>
    <name evidence="2" type="ORF">FOXYS1_14787</name>
</gene>
<reference evidence="2" key="1">
    <citation type="submission" date="2020-02" db="EMBL/GenBank/DDBJ databases">
        <title>Identification and distribution of gene clusters putatively required for synthesis of sphingolipid metabolism inhibitors in phylogenetically diverse species of the filamentous fungus Fusarium.</title>
        <authorList>
            <person name="Kim H.-S."/>
            <person name="Busman M."/>
            <person name="Brown D.W."/>
            <person name="Divon H."/>
            <person name="Uhlig S."/>
            <person name="Proctor R.H."/>
        </authorList>
    </citation>
    <scope>NUCLEOTIDE SEQUENCE [LARGE SCALE GENOMIC DNA]</scope>
    <source>
        <strain evidence="2">NRRL 39464</strain>
    </source>
</reference>
<comment type="caution">
    <text evidence="2">The sequence shown here is derived from an EMBL/GenBank/DDBJ whole genome shotgun (WGS) entry which is preliminary data.</text>
</comment>
<evidence type="ECO:0000313" key="3">
    <source>
        <dbReference type="Proteomes" id="UP000558688"/>
    </source>
</evidence>
<evidence type="ECO:0000313" key="2">
    <source>
        <dbReference type="EMBL" id="KAF5251369.1"/>
    </source>
</evidence>
<evidence type="ECO:0000256" key="1">
    <source>
        <dbReference type="SAM" id="MobiDB-lite"/>
    </source>
</evidence>
<feature type="region of interest" description="Disordered" evidence="1">
    <location>
        <begin position="29"/>
        <end position="59"/>
    </location>
</feature>
<organism evidence="2 3">
    <name type="scientific">Fusarium oxysporum</name>
    <name type="common">Fusarium vascular wilt</name>
    <dbReference type="NCBI Taxonomy" id="5507"/>
    <lineage>
        <taxon>Eukaryota</taxon>
        <taxon>Fungi</taxon>
        <taxon>Dikarya</taxon>
        <taxon>Ascomycota</taxon>
        <taxon>Pezizomycotina</taxon>
        <taxon>Sordariomycetes</taxon>
        <taxon>Hypocreomycetidae</taxon>
        <taxon>Hypocreales</taxon>
        <taxon>Nectriaceae</taxon>
        <taxon>Fusarium</taxon>
        <taxon>Fusarium oxysporum species complex</taxon>
    </lineage>
</organism>
<name>A0A8H4ZRI0_FUSOX</name>
<proteinExistence type="predicted"/>
<dbReference type="EMBL" id="JAAFOW010003553">
    <property type="protein sequence ID" value="KAF5251369.1"/>
    <property type="molecule type" value="Genomic_DNA"/>
</dbReference>
<feature type="compositionally biased region" description="Acidic residues" evidence="1">
    <location>
        <begin position="35"/>
        <end position="45"/>
    </location>
</feature>
<dbReference type="AlphaFoldDB" id="A0A8H4ZRI0"/>
<dbReference type="Proteomes" id="UP000558688">
    <property type="component" value="Unassembled WGS sequence"/>
</dbReference>
<feature type="non-terminal residue" evidence="2">
    <location>
        <position position="134"/>
    </location>
</feature>